<comment type="caution">
    <text evidence="1">The sequence shown here is derived from an EMBL/GenBank/DDBJ whole genome shotgun (WGS) entry which is preliminary data.</text>
</comment>
<name>A0ABT5NTX3_9PSED</name>
<evidence type="ECO:0000313" key="1">
    <source>
        <dbReference type="EMBL" id="MDD0991602.1"/>
    </source>
</evidence>
<gene>
    <name evidence="1" type="ORF">M5G11_13740</name>
</gene>
<dbReference type="EMBL" id="JAMDGY010000032">
    <property type="protein sequence ID" value="MDD0991602.1"/>
    <property type="molecule type" value="Genomic_DNA"/>
</dbReference>
<dbReference type="Proteomes" id="UP001148203">
    <property type="component" value="Unassembled WGS sequence"/>
</dbReference>
<proteinExistence type="predicted"/>
<sequence>MPIRKFIYIRLLTLIMTALLPAGCSLFGPRVDIDSLSLDVAPRANDDSPIAVDFVAANDSELLARLSELTARQWFATREQYQRDFRQHLYVWGLELVPGQLIESTDFPLEGKPAVGLLVFANFQSPGAHRLRLEEQRTIRLKFDNREMTSLEPNPR</sequence>
<accession>A0ABT5NTX3</accession>
<evidence type="ECO:0000313" key="2">
    <source>
        <dbReference type="Proteomes" id="UP001148203"/>
    </source>
</evidence>
<keyword evidence="2" id="KW-1185">Reference proteome</keyword>
<organism evidence="1 2">
    <name type="scientific">Pseudomonas fontis</name>
    <dbReference type="NCBI Taxonomy" id="2942633"/>
    <lineage>
        <taxon>Bacteria</taxon>
        <taxon>Pseudomonadati</taxon>
        <taxon>Pseudomonadota</taxon>
        <taxon>Gammaproteobacteria</taxon>
        <taxon>Pseudomonadales</taxon>
        <taxon>Pseudomonadaceae</taxon>
        <taxon>Pseudomonas</taxon>
    </lineage>
</organism>
<reference evidence="1 2" key="1">
    <citation type="submission" date="2022-05" db="EMBL/GenBank/DDBJ databases">
        <title>Novel Pseudomonas spp. Isolated from a Rainbow Trout Aquaculture Facility.</title>
        <authorList>
            <person name="Testerman T."/>
            <person name="Graf J."/>
        </authorList>
    </citation>
    <scope>NUCLEOTIDE SEQUENCE [LARGE SCALE GENOMIC DNA]</scope>
    <source>
        <strain evidence="1 2">ID681</strain>
    </source>
</reference>
<protein>
    <submittedName>
        <fullName evidence="1">Type VI secretion protein</fullName>
    </submittedName>
</protein>